<dbReference type="GO" id="GO:1904680">
    <property type="term" value="F:peptide transmembrane transporter activity"/>
    <property type="evidence" value="ECO:0007669"/>
    <property type="project" value="InterPro"/>
</dbReference>
<dbReference type="GO" id="GO:0005524">
    <property type="term" value="F:ATP binding"/>
    <property type="evidence" value="ECO:0007669"/>
    <property type="project" value="UniProtKB-KW"/>
</dbReference>
<feature type="transmembrane region" description="Helical" evidence="8">
    <location>
        <begin position="15"/>
        <end position="36"/>
    </location>
</feature>
<evidence type="ECO:0000313" key="11">
    <source>
        <dbReference type="EMBL" id="EAK9940561.1"/>
    </source>
</evidence>
<dbReference type="InterPro" id="IPR027417">
    <property type="entry name" value="P-loop_NTPase"/>
</dbReference>
<reference evidence="11" key="1">
    <citation type="submission" date="2018-05" db="EMBL/GenBank/DDBJ databases">
        <authorList>
            <consortium name="PulseNet: The National Subtyping Network for Foodborne Disease Surveillance"/>
            <person name="Tarr C.L."/>
            <person name="Trees E."/>
            <person name="Katz L.S."/>
            <person name="Carleton-Romer H.A."/>
            <person name="Stroika S."/>
            <person name="Kucerova Z."/>
            <person name="Roache K.F."/>
            <person name="Sabol A.L."/>
            <person name="Besser J."/>
            <person name="Gerner-Smidt P."/>
        </authorList>
    </citation>
    <scope>NUCLEOTIDE SEQUENCE</scope>
    <source>
        <strain evidence="11">2008D-7097</strain>
    </source>
</reference>
<dbReference type="GO" id="GO:0005886">
    <property type="term" value="C:plasma membrane"/>
    <property type="evidence" value="ECO:0007669"/>
    <property type="project" value="UniProtKB-SubCell"/>
</dbReference>
<keyword evidence="4" id="KW-0547">Nucleotide-binding</keyword>
<dbReference type="PROSITE" id="PS50893">
    <property type="entry name" value="ABC_TRANSPORTER_2"/>
    <property type="match status" value="1"/>
</dbReference>
<evidence type="ECO:0000256" key="3">
    <source>
        <dbReference type="ARBA" id="ARBA00022692"/>
    </source>
</evidence>
<accession>A0A5L8LQX2</accession>
<dbReference type="InterPro" id="IPR017871">
    <property type="entry name" value="ABC_transporter-like_CS"/>
</dbReference>
<keyword evidence="5 11" id="KW-0067">ATP-binding</keyword>
<dbReference type="InterPro" id="IPR003593">
    <property type="entry name" value="AAA+_ATPase"/>
</dbReference>
<keyword evidence="3 8" id="KW-0812">Transmembrane</keyword>
<evidence type="ECO:0000259" key="9">
    <source>
        <dbReference type="PROSITE" id="PS50893"/>
    </source>
</evidence>
<dbReference type="InterPro" id="IPR011527">
    <property type="entry name" value="ABC1_TM_dom"/>
</dbReference>
<evidence type="ECO:0000256" key="2">
    <source>
        <dbReference type="ARBA" id="ARBA00022448"/>
    </source>
</evidence>
<gene>
    <name evidence="11" type="ORF">A0Y42_07050</name>
</gene>
<proteinExistence type="predicted"/>
<feature type="transmembrane region" description="Helical" evidence="8">
    <location>
        <begin position="267"/>
        <end position="289"/>
    </location>
</feature>
<feature type="transmembrane region" description="Helical" evidence="8">
    <location>
        <begin position="149"/>
        <end position="167"/>
    </location>
</feature>
<dbReference type="GO" id="GO:0015833">
    <property type="term" value="P:peptide transport"/>
    <property type="evidence" value="ECO:0007669"/>
    <property type="project" value="InterPro"/>
</dbReference>
<dbReference type="PROSITE" id="PS00211">
    <property type="entry name" value="ABC_TRANSPORTER_1"/>
    <property type="match status" value="1"/>
</dbReference>
<dbReference type="SUPFAM" id="SSF90123">
    <property type="entry name" value="ABC transporter transmembrane region"/>
    <property type="match status" value="1"/>
</dbReference>
<evidence type="ECO:0000256" key="8">
    <source>
        <dbReference type="SAM" id="Phobius"/>
    </source>
</evidence>
<evidence type="ECO:0000256" key="5">
    <source>
        <dbReference type="ARBA" id="ARBA00022840"/>
    </source>
</evidence>
<dbReference type="Gene3D" id="3.40.50.300">
    <property type="entry name" value="P-loop containing nucleotide triphosphate hydrolases"/>
    <property type="match status" value="1"/>
</dbReference>
<dbReference type="Gene3D" id="1.20.1560.10">
    <property type="entry name" value="ABC transporter type 1, transmembrane domain"/>
    <property type="match status" value="1"/>
</dbReference>
<dbReference type="InterPro" id="IPR036640">
    <property type="entry name" value="ABC1_TM_sf"/>
</dbReference>
<dbReference type="EMBL" id="AACKMK010000011">
    <property type="protein sequence ID" value="EAK9940561.1"/>
    <property type="molecule type" value="Genomic_DNA"/>
</dbReference>
<comment type="caution">
    <text evidence="11">The sequence shown here is derived from an EMBL/GenBank/DDBJ whole genome shotgun (WGS) entry which is preliminary data.</text>
</comment>
<evidence type="ECO:0000256" key="7">
    <source>
        <dbReference type="ARBA" id="ARBA00023136"/>
    </source>
</evidence>
<feature type="domain" description="ABC transporter" evidence="9">
    <location>
        <begin position="323"/>
        <end position="542"/>
    </location>
</feature>
<dbReference type="CDD" id="cd03225">
    <property type="entry name" value="ABC_cobalt_CbiO_domain1"/>
    <property type="match status" value="1"/>
</dbReference>
<dbReference type="PANTHER" id="PTHR24221">
    <property type="entry name" value="ATP-BINDING CASSETTE SUB-FAMILY B"/>
    <property type="match status" value="1"/>
</dbReference>
<dbReference type="InterPro" id="IPR039421">
    <property type="entry name" value="Type_1_exporter"/>
</dbReference>
<feature type="transmembrane region" description="Helical" evidence="8">
    <location>
        <begin position="48"/>
        <end position="76"/>
    </location>
</feature>
<dbReference type="NCBIfam" id="TIGR01194">
    <property type="entry name" value="cyc_pep_trnsptr"/>
    <property type="match status" value="1"/>
</dbReference>
<protein>
    <submittedName>
        <fullName evidence="11">Multidrug ABC transporter permease/ATP-binding protein</fullName>
    </submittedName>
</protein>
<name>A0A5L8LQX2_CAMLA</name>
<evidence type="ECO:0000256" key="6">
    <source>
        <dbReference type="ARBA" id="ARBA00022989"/>
    </source>
</evidence>
<dbReference type="SUPFAM" id="SSF52540">
    <property type="entry name" value="P-loop containing nucleoside triphosphate hydrolases"/>
    <property type="match status" value="1"/>
</dbReference>
<dbReference type="Pfam" id="PF00005">
    <property type="entry name" value="ABC_tran"/>
    <property type="match status" value="1"/>
</dbReference>
<dbReference type="AlphaFoldDB" id="A0A5L8LQX2"/>
<sequence length="542" mass="62666">MSFLWILFQENKFKIILFFIFSIFTSILGVLTLVFINEFLLKANLENSIIIVYFMLLLLVFFASSSFVEFSLSIFGQNFIFKMQRRIVKQILDTNILSILNTTKAKILASLNNDVRSISFGLLKLPEFIQSSVLIICTSAYIAYLSLEIFFLCLVWIICVFLVDNFLMSKVYFYFKNARENDDALQKNYQNILQGHKELTLNPLRAKYYYENEFEKNALKKKKSSTMGNILHILSNNWSNSAMLALVGVEFYMALNYKFASLQSATTIALSILFLRAPLGAMIGSFPTLMMAKIALDKILNLNLENYTHEFKIGQSSKAWQKLYFKNVSFAYNEKFALKPINLELKKGECVFLIGKNGSGKSTFSMILAGLFTDFKGDIFLDNEKITKKNIYEYRSLVSAIFSDFHLFEHILEDDKFSKEDLAYWLEILELNEKVEFIENTFNTIKLSAGQKKRLAMLNALLEKRDILILDEWAADQDPMFRKFFYTKLLPLLKQKGITIFAITHDDVYFDMADRILLAQNGQICELKGDIKELAKNAVEKF</sequence>
<dbReference type="InterPro" id="IPR015856">
    <property type="entry name" value="ABC_transpr_CbiO/EcfA_su"/>
</dbReference>
<keyword evidence="2" id="KW-0813">Transport</keyword>
<dbReference type="InterPro" id="IPR003439">
    <property type="entry name" value="ABC_transporter-like_ATP-bd"/>
</dbReference>
<dbReference type="InterPro" id="IPR005898">
    <property type="entry name" value="Cyc_pep_transpt_SyrD/YojI"/>
</dbReference>
<feature type="domain" description="ABC transmembrane type-1" evidence="10">
    <location>
        <begin position="15"/>
        <end position="291"/>
    </location>
</feature>
<dbReference type="NCBIfam" id="NF007813">
    <property type="entry name" value="PRK10522.1"/>
    <property type="match status" value="1"/>
</dbReference>
<dbReference type="PANTHER" id="PTHR24221:SF654">
    <property type="entry name" value="ATP-BINDING CASSETTE SUB-FAMILY B MEMBER 6"/>
    <property type="match status" value="1"/>
</dbReference>
<organism evidence="11">
    <name type="scientific">Campylobacter lari</name>
    <dbReference type="NCBI Taxonomy" id="201"/>
    <lineage>
        <taxon>Bacteria</taxon>
        <taxon>Pseudomonadati</taxon>
        <taxon>Campylobacterota</taxon>
        <taxon>Epsilonproteobacteria</taxon>
        <taxon>Campylobacterales</taxon>
        <taxon>Campylobacteraceae</taxon>
        <taxon>Campylobacter</taxon>
    </lineage>
</organism>
<keyword evidence="7 8" id="KW-0472">Membrane</keyword>
<feature type="transmembrane region" description="Helical" evidence="8">
    <location>
        <begin position="230"/>
        <end position="255"/>
    </location>
</feature>
<dbReference type="Pfam" id="PF00664">
    <property type="entry name" value="ABC_membrane"/>
    <property type="match status" value="1"/>
</dbReference>
<comment type="subcellular location">
    <subcellularLocation>
        <location evidence="1">Cell membrane</location>
        <topology evidence="1">Multi-pass membrane protein</topology>
    </subcellularLocation>
</comment>
<dbReference type="GO" id="GO:0034040">
    <property type="term" value="F:ATPase-coupled lipid transmembrane transporter activity"/>
    <property type="evidence" value="ECO:0007669"/>
    <property type="project" value="TreeGrafter"/>
</dbReference>
<dbReference type="GO" id="GO:0140359">
    <property type="term" value="F:ABC-type transporter activity"/>
    <property type="evidence" value="ECO:0007669"/>
    <property type="project" value="InterPro"/>
</dbReference>
<dbReference type="SMART" id="SM00382">
    <property type="entry name" value="AAA"/>
    <property type="match status" value="1"/>
</dbReference>
<evidence type="ECO:0000256" key="1">
    <source>
        <dbReference type="ARBA" id="ARBA00004651"/>
    </source>
</evidence>
<evidence type="ECO:0000259" key="10">
    <source>
        <dbReference type="PROSITE" id="PS50929"/>
    </source>
</evidence>
<dbReference type="GO" id="GO:0016887">
    <property type="term" value="F:ATP hydrolysis activity"/>
    <property type="evidence" value="ECO:0007669"/>
    <property type="project" value="InterPro"/>
</dbReference>
<dbReference type="PROSITE" id="PS50929">
    <property type="entry name" value="ABC_TM1F"/>
    <property type="match status" value="1"/>
</dbReference>
<keyword evidence="6 8" id="KW-1133">Transmembrane helix</keyword>
<evidence type="ECO:0000256" key="4">
    <source>
        <dbReference type="ARBA" id="ARBA00022741"/>
    </source>
</evidence>